<accession>A0A137ZCF8</accession>
<dbReference type="Proteomes" id="UP000070409">
    <property type="component" value="Unassembled WGS sequence"/>
</dbReference>
<dbReference type="PANTHER" id="PTHR19288">
    <property type="entry name" value="4-NITROPHENYLPHOSPHATASE-RELATED"/>
    <property type="match status" value="1"/>
</dbReference>
<dbReference type="Gene3D" id="3.40.50.1000">
    <property type="entry name" value="HAD superfamily/HAD-like"/>
    <property type="match status" value="2"/>
</dbReference>
<evidence type="ECO:0000313" key="2">
    <source>
        <dbReference type="Proteomes" id="UP000070409"/>
    </source>
</evidence>
<dbReference type="InterPro" id="IPR006357">
    <property type="entry name" value="HAD-SF_hydro_IIA"/>
</dbReference>
<protein>
    <submittedName>
        <fullName evidence="1">HAD family hydrolase</fullName>
    </submittedName>
</protein>
<dbReference type="PANTHER" id="PTHR19288:SF95">
    <property type="entry name" value="D-GLYCEROL 3-PHOSPHATE PHOSPHATASE"/>
    <property type="match status" value="1"/>
</dbReference>
<dbReference type="InterPro" id="IPR036412">
    <property type="entry name" value="HAD-like_sf"/>
</dbReference>
<keyword evidence="1" id="KW-0378">Hydrolase</keyword>
<dbReference type="Pfam" id="PF13242">
    <property type="entry name" value="Hydrolase_like"/>
    <property type="match status" value="1"/>
</dbReference>
<dbReference type="NCBIfam" id="TIGR01460">
    <property type="entry name" value="HAD-SF-IIA"/>
    <property type="match status" value="1"/>
</dbReference>
<dbReference type="Pfam" id="PF13344">
    <property type="entry name" value="Hydrolase_6"/>
    <property type="match status" value="1"/>
</dbReference>
<sequence>MTAGLVSAYDRLLVDLDGTVYAGAVAIPGAAEALEGLPVTYVTNNASRAPSDVAQHLRDLGFQAPDDAVVTSAQAGAGLLAFLVPAGTPVLVVGAQALREEVTARGLILVDRAEEARAVIQGHNPETGWALLSEAALAIRAGAVWVATNTDATLPTERGLLVGNGSMVAAVMNATDRAPQVAGKPGTRILTDAVEATGARTPLVVGDRLDTDIEGGNALGVDTYLVLTGVNGVADVVAAPDVHQPTYLAATLAGLRAPRAESVPGPRAGWTATVEGDELILTGAPGADPAQSAYPAVAAARELPEERRAGLRLVIR</sequence>
<gene>
    <name evidence="1" type="ORF">AXK61_04200</name>
</gene>
<reference evidence="1 2" key="1">
    <citation type="submission" date="2016-02" db="EMBL/GenBank/DDBJ databases">
        <authorList>
            <person name="Teng J.L."/>
            <person name="Tang Y."/>
            <person name="Huang Y."/>
            <person name="Guo F."/>
            <person name="Wei W."/>
            <person name="Chen J.H."/>
            <person name="Wong S.Y."/>
            <person name="Lau S.K."/>
            <person name="Woo P.C."/>
        </authorList>
    </citation>
    <scope>NUCLEOTIDE SEQUENCE [LARGE SCALE GENOMIC DNA]</scope>
    <source>
        <strain evidence="1 2">JCM 13375</strain>
    </source>
</reference>
<proteinExistence type="predicted"/>
<evidence type="ECO:0000313" key="1">
    <source>
        <dbReference type="EMBL" id="KXO95866.1"/>
    </source>
</evidence>
<dbReference type="EMBL" id="LSRE01000023">
    <property type="protein sequence ID" value="KXO95866.1"/>
    <property type="molecule type" value="Genomic_DNA"/>
</dbReference>
<dbReference type="GO" id="GO:0016787">
    <property type="term" value="F:hydrolase activity"/>
    <property type="evidence" value="ECO:0007669"/>
    <property type="project" value="UniProtKB-KW"/>
</dbReference>
<dbReference type="RefSeq" id="WP_068746212.1">
    <property type="nucleotide sequence ID" value="NZ_LSRE01000023.1"/>
</dbReference>
<dbReference type="SUPFAM" id="SSF56784">
    <property type="entry name" value="HAD-like"/>
    <property type="match status" value="1"/>
</dbReference>
<name>A0A137ZCF8_9ACTN</name>
<keyword evidence="2" id="KW-1185">Reference proteome</keyword>
<organism evidence="1 2">
    <name type="scientific">Tsukamurella pseudospumae</name>
    <dbReference type="NCBI Taxonomy" id="239498"/>
    <lineage>
        <taxon>Bacteria</taxon>
        <taxon>Bacillati</taxon>
        <taxon>Actinomycetota</taxon>
        <taxon>Actinomycetes</taxon>
        <taxon>Mycobacteriales</taxon>
        <taxon>Tsukamurellaceae</taxon>
        <taxon>Tsukamurella</taxon>
    </lineage>
</organism>
<dbReference type="InterPro" id="IPR023214">
    <property type="entry name" value="HAD_sf"/>
</dbReference>
<comment type="caution">
    <text evidence="1">The sequence shown here is derived from an EMBL/GenBank/DDBJ whole genome shotgun (WGS) entry which is preliminary data.</text>
</comment>